<evidence type="ECO:0000256" key="12">
    <source>
        <dbReference type="PROSITE-ProRule" id="PRU10132"/>
    </source>
</evidence>
<dbReference type="InterPro" id="IPR042449">
    <property type="entry name" value="Ub-E1_IAD_1"/>
</dbReference>
<dbReference type="InterPro" id="IPR045886">
    <property type="entry name" value="ThiF/MoeB/HesA"/>
</dbReference>
<dbReference type="EC" id="6.2.1.45" evidence="5"/>
<feature type="coiled-coil region" evidence="14">
    <location>
        <begin position="1291"/>
        <end position="1382"/>
    </location>
</feature>
<dbReference type="Gene3D" id="3.50.50.80">
    <property type="entry name" value="Ubiquitin-activating enzyme E1, inactive adenylation domain, subdomain 1"/>
    <property type="match status" value="1"/>
</dbReference>
<dbReference type="PANTHER" id="PTHR10953">
    <property type="entry name" value="UBIQUITIN-ACTIVATING ENZYME E1"/>
    <property type="match status" value="1"/>
</dbReference>
<keyword evidence="7 11" id="KW-0547">Nucleotide-binding</keyword>
<evidence type="ECO:0000256" key="9">
    <source>
        <dbReference type="ARBA" id="ARBA00022840"/>
    </source>
</evidence>
<dbReference type="InterPro" id="IPR001752">
    <property type="entry name" value="Kinesin_motor_dom"/>
</dbReference>
<proteinExistence type="inferred from homology"/>
<feature type="region of interest" description="Disordered" evidence="15">
    <location>
        <begin position="1723"/>
        <end position="1767"/>
    </location>
</feature>
<feature type="compositionally biased region" description="Basic and acidic residues" evidence="15">
    <location>
        <begin position="1164"/>
        <end position="1179"/>
    </location>
</feature>
<dbReference type="Gene3D" id="3.40.50.12550">
    <property type="entry name" value="Ubiquitin-activating enzyme E1, inactive adenylation domain, subdomain 2"/>
    <property type="match status" value="1"/>
</dbReference>
<evidence type="ECO:0000256" key="2">
    <source>
        <dbReference type="ARBA" id="ARBA00004906"/>
    </source>
</evidence>
<dbReference type="InterPro" id="IPR036961">
    <property type="entry name" value="Kinesin_motor_dom_sf"/>
</dbReference>
<sequence length="2859" mass="316347">MDSTPPTSPMGGHQHRVSIASALRTPRSSSRLSLGGRGGSSRASDEDSKTAVKVAVRVRPPLQPSNPGYDLIPQRFRTSTCDVSSATNLAIQSTQGKKLFVFDRVFGEDTTQQGVWEYVSDSVDSFIQGYNVSILAYGQSGAGKSYTMGTAGSEGAFDPVHAGIVPRAAAALFEKLNVSSTASAPLTPSKSGLRSPARYSVSAVPSLSNLHRQTNSDKSWTLTATYAEIYNEQLRDLLVPSTVPEADRAQVSIREDTKGRILLTGLTQKPINSADDLLEALSFGSNIRQTDSTAINAKSSRSHAILSLNLTLKKGPSANRRASVQVDNSTANDAIVTTESKLHFVDLAGSERLKNTGAQGDRAKEGISINAGLASLGKVISQLSTAKQGGYISYRDSRLTRLLQDSLGGNAITYMVACVNPAEFHLSETLNTVTYAQRARAIQSKPEIQQTTEEADKSSIIARLQAEVAFLREQVNKNNEKGEQRILAAGDHKERRETELQDQLMDMQESYNALSGRHAKLISEISKAKENNQEDTPTLRDAVGESAMERLKRSNSFAEAVEQVVMEYEKTIQSLEASLSNTRSTLSASESSLMEREARIAYMESQAQQLQVRLQKAGEREANNDAYLRDLETQIEGATTSEEKSSALIASLRKELSRVKDTENNAEQYIATIEEKLAEAEQDREIMQRELDRLENVIERQRSIGRLDNLLAELDNIRQSDQTGRSQQLNGHSADIKDHNTVDKESAVLGAVPSGEQPPEQPVDSALPESETDRPTTSNTQQSQDVEDQRRKDEQQVAQSKFMADKLETMTQELFDLRSEHETTINDYDNLQRKYETALQALAKMHETHEEETRPESRNSDKPESFLEGAGVNGMKEDGQLAASSRSLAAELSSGSFSRHSSTITNEESDGTDGAQGRVQKDIESDDASTIVDEDEAPLRPEERALAHEMEMLRQLHIQRESSLKEISDNYVRLSEEHKNALGQVEDLKREIQRAQLATNRQSSPSLVKPIIRRKPSQDLMANTTTNNDRAMRSFASLRNIALDNFESNIDVRQNFEIHLNTIMGDLHDRTEKMQALDAEVTAARKDLDAKTAIITGLTRERASVSAANTVDFTVVGHMRDQLTRSEQQVTLLREAHESREKELQSQVDQLKSQLQQHVEKDVVAGGERSHDDSDDRVAHLQKQLSTWESKHAQTTNSMKESETRLLATIATLEGSLSEAQKSVASRDAEYDAAIANLDQERAQHKELVSSLEKQIGDYQAASKEHGQKLSLLEQSYASIRQQVDEDSKGRELTEKELQTHRNLVTNLESQIEAHKSAIGIHEQNMETLKASHTEELEGAKTALATAEQNFHDKYTALEVQHKSVQQDLERSQVDLQELLAEAAAIMGHETDVGRLPSHLADFVGQNRDISAGKNNEQDLEIAQTRVAALEVEIAQLKTSNQEIMSDMERAVENERKSAALVQELEDQLNSTFDLHQDTSNRLSAIQSERHAQLEEATSARNEMKKELEDARLKVSLLESQLTELQRRSMASTSRDSMNYARESLSPEAAAFALARTSSQTSLMSRPKSNATNAASGLPSPPPAIPLPPIPTPGLNGLSPFLSQSSSVPMGLGIDARTSSPAPTTTFTASSPPGTPLHTSFPMPPSAAPSSVQPDPGYAQVIEEQESRIRTIEKHLFAEKQLTATLEEALVDLETSQNKTRQDLGSWRKKCSNLEDELVGLRKERTNSRASMQQVEEEREMRHRAERARQALEEPDKQTLASTSTSRTPIASSPLIIDLGSRLSFPLRALPHSNASSALKIPSSTVKLGKRRLSGEAEASPSKKAMTDIKMDVDSPAAAVEQLKEANGEIDESLYSRQLYVLGHEAMKRMGSSNILIVGLRGLGVEIAKNIALAGVKSLTLYDPKPAQIQDLSSQFFLHPEDVGKPRAEVTVPRVSELNPYTPVNLLKSTSITDDLSQLKDFQCVVLTDTPLRDQLLISDYCHKNGIYLVVADTFGLFGTIFTDFGKNFTIGDYNGENPVSGIIADIDSDGIVSALDETRHGLEDGDFVTFTEVEGMDALNNSAPRKITVKGPYTFSIGDVSGLGDYKRGGLYTQVKMPKFLDFEPLSQQLKKPELMMSDFAKFDRPAQLHVGFQALHAFNDKHGHFPRPHNEQDAAELLKLAQELAGSGDEKVELDEKVIRELSYQAQGDLSPMAAFFGGLAAQEVLKSVSGKFHPIVQWLYFDALEAVPTSVKRSEELCKPTGTRYDGQIAVFGKEFQEKLANNQQFLVGAGAIGCEMLKNWAMIGLATGSKGKITVTDMDQIERSNLNRQFLFRSKDVGQLKSESATRAVQAMNPDLQGKIESMKDRVGQDTEHLFNEDFWNSLDGVTNALDNVDARTYVDRRCVFFQKPLLDSGTLGTKGNTQVVLPRITESYSSSQDPPEQSFPMCTLRSFPNRIEHTIAWAKDLFHTYFAGPAEIVNAYITQPDYLGAALKQSGNEKQTLETLKEFLVTDKPETYEDCIKWARTQFEKQYNNAIQQLLYNFPKDAKTSSGQPFWSGPKRAPDPLKYDPNNDTHFTFILSAANLHAFNYGIPQKGIKDKAEIDQLVDNMIIEDFKPDPGVKIQANENEPDPNGPAASMDDNDELDKIAKSLPSPKSLGDFKLTPVEFEKDDDLNFHIDFITAASNLRAENYKIATADRHKTKFIAGKIIPAIATTTALVTGLVVLELYKIIDGKDDIEQYKNGFINLALPFFGFSEPIASPKGKYQGKNGEVVIDKLWDRFDTEDVTLEQFLKNFADKGLEITMISSGVSLLYASFYPAAKNKDRLPLKLSELVETISKKPIPEHQKNVIFEITAEDTTEEDVEIPFVQLKLRK</sequence>
<dbReference type="Pfam" id="PF00899">
    <property type="entry name" value="ThiF"/>
    <property type="match status" value="1"/>
</dbReference>
<evidence type="ECO:0000256" key="11">
    <source>
        <dbReference type="PROSITE-ProRule" id="PRU00283"/>
    </source>
</evidence>
<feature type="compositionally biased region" description="Basic and acidic residues" evidence="15">
    <location>
        <begin position="845"/>
        <end position="865"/>
    </location>
</feature>
<dbReference type="Pfam" id="PF10585">
    <property type="entry name" value="UBA_E1_SCCH"/>
    <property type="match status" value="1"/>
</dbReference>
<keyword evidence="9 11" id="KW-0067">ATP-binding</keyword>
<feature type="compositionally biased region" description="Low complexity" evidence="15">
    <location>
        <begin position="20"/>
        <end position="34"/>
    </location>
</feature>
<dbReference type="Pfam" id="PF16191">
    <property type="entry name" value="E1_4HB"/>
    <property type="match status" value="1"/>
</dbReference>
<dbReference type="SMART" id="SM00985">
    <property type="entry name" value="UBA_e1_C"/>
    <property type="match status" value="1"/>
</dbReference>
<dbReference type="GO" id="GO:0005524">
    <property type="term" value="F:ATP binding"/>
    <property type="evidence" value="ECO:0007669"/>
    <property type="project" value="UniProtKB-UniRule"/>
</dbReference>
<reference evidence="17" key="1">
    <citation type="journal article" date="2021" name="J Fungi (Basel)">
        <title>Virulence traits and population genomics of the black yeast Aureobasidium melanogenum.</title>
        <authorList>
            <person name="Cernosa A."/>
            <person name="Sun X."/>
            <person name="Gostincar C."/>
            <person name="Fang C."/>
            <person name="Gunde-Cimerman N."/>
            <person name="Song Z."/>
        </authorList>
    </citation>
    <scope>NUCLEOTIDE SEQUENCE</scope>
    <source>
        <strain evidence="17">EXF-9911</strain>
    </source>
</reference>
<evidence type="ECO:0000256" key="13">
    <source>
        <dbReference type="RuleBase" id="RU000519"/>
    </source>
</evidence>
<dbReference type="FunFam" id="2.40.30.180:FF:000001">
    <property type="entry name" value="ubiquitin-like modifier-activating enzyme 1"/>
    <property type="match status" value="1"/>
</dbReference>
<dbReference type="SMART" id="SM00129">
    <property type="entry name" value="KISc"/>
    <property type="match status" value="1"/>
</dbReference>
<dbReference type="InterPro" id="IPR032420">
    <property type="entry name" value="E1_4HB"/>
</dbReference>
<feature type="region of interest" description="Disordered" evidence="15">
    <location>
        <begin position="721"/>
        <end position="740"/>
    </location>
</feature>
<dbReference type="InterPro" id="IPR032418">
    <property type="entry name" value="E1_FCCH"/>
</dbReference>
<keyword evidence="14" id="KW-0175">Coiled coil</keyword>
<feature type="coiled-coil region" evidence="14">
    <location>
        <begin position="558"/>
        <end position="620"/>
    </location>
</feature>
<evidence type="ECO:0000256" key="10">
    <source>
        <dbReference type="ARBA" id="ARBA00073786"/>
    </source>
</evidence>
<feature type="compositionally biased region" description="Polar residues" evidence="15">
    <location>
        <begin position="897"/>
        <end position="906"/>
    </location>
</feature>
<dbReference type="FunFam" id="1.10.10.2660:FF:000001">
    <property type="entry name" value="Ubiquitin-activating enzyme E1 1"/>
    <property type="match status" value="1"/>
</dbReference>
<feature type="region of interest" description="Disordered" evidence="15">
    <location>
        <begin position="1164"/>
        <end position="1202"/>
    </location>
</feature>
<evidence type="ECO:0000256" key="7">
    <source>
        <dbReference type="ARBA" id="ARBA00022741"/>
    </source>
</evidence>
<feature type="coiled-coil region" evidence="14">
    <location>
        <begin position="964"/>
        <end position="998"/>
    </location>
</feature>
<dbReference type="InterPro" id="IPR042063">
    <property type="entry name" value="Ubi_acti_E1_SCCH"/>
</dbReference>
<dbReference type="InterPro" id="IPR038252">
    <property type="entry name" value="UBA_E1_C_sf"/>
</dbReference>
<comment type="subunit">
    <text evidence="4">Monomer.</text>
</comment>
<feature type="region of interest" description="Disordered" evidence="15">
    <location>
        <begin position="845"/>
        <end position="873"/>
    </location>
</feature>
<gene>
    <name evidence="17" type="ORF">KCU76_g16102</name>
</gene>
<dbReference type="GO" id="GO:0005634">
    <property type="term" value="C:nucleus"/>
    <property type="evidence" value="ECO:0007669"/>
    <property type="project" value="TreeGrafter"/>
</dbReference>
<evidence type="ECO:0000256" key="14">
    <source>
        <dbReference type="SAM" id="Coils"/>
    </source>
</evidence>
<accession>A0A9P8J0Y7</accession>
<feature type="compositionally biased region" description="Polar residues" evidence="15">
    <location>
        <begin position="1560"/>
        <end position="1574"/>
    </location>
</feature>
<dbReference type="Gene3D" id="3.40.850.10">
    <property type="entry name" value="Kinesin motor domain"/>
    <property type="match status" value="1"/>
</dbReference>
<dbReference type="FunFam" id="3.50.50.80:FF:000001">
    <property type="entry name" value="ubiquitin-like modifier-activating enzyme 1"/>
    <property type="match status" value="1"/>
</dbReference>
<dbReference type="Gene3D" id="2.40.30.180">
    <property type="entry name" value="Ubiquitin-activating enzyme E1, FCCH domain"/>
    <property type="match status" value="1"/>
</dbReference>
<comment type="caution">
    <text evidence="17">The sequence shown here is derived from an EMBL/GenBank/DDBJ whole genome shotgun (WGS) entry which is preliminary data.</text>
</comment>
<dbReference type="FunFam" id="3.10.290.60:FF:000001">
    <property type="entry name" value="Ubiquitin-activating enzyme E1 2"/>
    <property type="match status" value="1"/>
</dbReference>
<dbReference type="SUPFAM" id="SSF52540">
    <property type="entry name" value="P-loop containing nucleoside triphosphate hydrolases"/>
    <property type="match status" value="1"/>
</dbReference>
<feature type="domain" description="Kinesin motor" evidence="16">
    <location>
        <begin position="51"/>
        <end position="442"/>
    </location>
</feature>
<dbReference type="PRINTS" id="PR01849">
    <property type="entry name" value="UBIQUITINACT"/>
</dbReference>
<protein>
    <recommendedName>
        <fullName evidence="10">Ubiquitin-activating enzyme E1 1</fullName>
        <ecNumber evidence="5">6.2.1.45</ecNumber>
    </recommendedName>
</protein>
<feature type="binding site" evidence="11">
    <location>
        <begin position="138"/>
        <end position="145"/>
    </location>
    <ligand>
        <name>ATP</name>
        <dbReference type="ChEBI" id="CHEBI:30616"/>
    </ligand>
</feature>
<feature type="region of interest" description="Disordered" evidence="15">
    <location>
        <begin position="1"/>
        <end position="51"/>
    </location>
</feature>
<dbReference type="EMBL" id="JAHFXF010001119">
    <property type="protein sequence ID" value="KAG9675656.1"/>
    <property type="molecule type" value="Genomic_DNA"/>
</dbReference>
<comment type="similarity">
    <text evidence="11">Belongs to the TRAFAC class myosin-kinesin ATPase superfamily. Kinesin family.</text>
</comment>
<dbReference type="Gene3D" id="3.10.290.60">
    <property type="entry name" value="Ubiquitin-activating enzyme E1, UFD domain"/>
    <property type="match status" value="1"/>
</dbReference>
<feature type="region of interest" description="Disordered" evidence="15">
    <location>
        <begin position="1560"/>
        <end position="1656"/>
    </location>
</feature>
<reference evidence="17" key="2">
    <citation type="submission" date="2021-08" db="EMBL/GenBank/DDBJ databases">
        <authorList>
            <person name="Gostincar C."/>
            <person name="Sun X."/>
            <person name="Song Z."/>
            <person name="Gunde-Cimerman N."/>
        </authorList>
    </citation>
    <scope>NUCLEOTIDE SEQUENCE</scope>
    <source>
        <strain evidence="17">EXF-9911</strain>
    </source>
</reference>
<feature type="coiled-coil region" evidence="14">
    <location>
        <begin position="1494"/>
        <end position="1528"/>
    </location>
</feature>
<evidence type="ECO:0000259" key="16">
    <source>
        <dbReference type="PROSITE" id="PS50067"/>
    </source>
</evidence>
<dbReference type="InterPro" id="IPR000594">
    <property type="entry name" value="ThiF_NAD_FAD-bd"/>
</dbReference>
<feature type="region of interest" description="Disordered" evidence="15">
    <location>
        <begin position="892"/>
        <end position="931"/>
    </location>
</feature>
<feature type="coiled-coil region" evidence="14">
    <location>
        <begin position="1235"/>
        <end position="1262"/>
    </location>
</feature>
<feature type="region of interest" description="Disordered" evidence="15">
    <location>
        <begin position="1136"/>
        <end position="1155"/>
    </location>
</feature>
<dbReference type="PANTHER" id="PTHR10953:SF4">
    <property type="entry name" value="UBIQUITIN-ACTIVATING ENZYME E1 C-TERMINAL DOMAIN-CONTAINING PROTEIN"/>
    <property type="match status" value="1"/>
</dbReference>
<evidence type="ECO:0000256" key="8">
    <source>
        <dbReference type="ARBA" id="ARBA00022786"/>
    </source>
</evidence>
<dbReference type="InterPro" id="IPR027417">
    <property type="entry name" value="P-loop_NTPase"/>
</dbReference>
<dbReference type="Pfam" id="PF00225">
    <property type="entry name" value="Kinesin"/>
    <property type="match status" value="1"/>
</dbReference>
<dbReference type="PROSITE" id="PS50067">
    <property type="entry name" value="KINESIN_MOTOR_2"/>
    <property type="match status" value="1"/>
</dbReference>
<dbReference type="GO" id="GO:0008017">
    <property type="term" value="F:microtubule binding"/>
    <property type="evidence" value="ECO:0007669"/>
    <property type="project" value="InterPro"/>
</dbReference>
<keyword evidence="8 13" id="KW-0833">Ubl conjugation pathway</keyword>
<keyword evidence="6 13" id="KW-0436">Ligase</keyword>
<evidence type="ECO:0000313" key="18">
    <source>
        <dbReference type="Proteomes" id="UP000779574"/>
    </source>
</evidence>
<dbReference type="InterPro" id="IPR018965">
    <property type="entry name" value="Ub-activating_enz_E1_C"/>
</dbReference>
<dbReference type="Gene3D" id="1.20.5.170">
    <property type="match status" value="1"/>
</dbReference>
<dbReference type="Gene3D" id="1.10.10.2660">
    <property type="entry name" value="Ubiquitin-activating enzyme E1, SCCH domain"/>
    <property type="match status" value="1"/>
</dbReference>
<dbReference type="Gene3D" id="3.40.50.720">
    <property type="entry name" value="NAD(P)-binding Rossmann-like Domain"/>
    <property type="match status" value="1"/>
</dbReference>
<evidence type="ECO:0000256" key="15">
    <source>
        <dbReference type="SAM" id="MobiDB-lite"/>
    </source>
</evidence>
<comment type="catalytic activity">
    <reaction evidence="1">
        <text>ATP + ubiquitin + [E1 ubiquitin-activating enzyme]-L-cysteine = AMP + diphosphate + S-ubiquitinyl-[E1 ubiquitin-activating enzyme]-L-cysteine.</text>
        <dbReference type="EC" id="6.2.1.45"/>
    </reaction>
</comment>
<evidence type="ECO:0000313" key="17">
    <source>
        <dbReference type="EMBL" id="KAG9675656.1"/>
    </source>
</evidence>
<keyword evidence="11" id="KW-0505">Motor protein</keyword>
<dbReference type="GO" id="GO:0003777">
    <property type="term" value="F:microtubule motor activity"/>
    <property type="evidence" value="ECO:0007669"/>
    <property type="project" value="InterPro"/>
</dbReference>
<evidence type="ECO:0000256" key="4">
    <source>
        <dbReference type="ARBA" id="ARBA00011245"/>
    </source>
</evidence>
<comment type="similarity">
    <text evidence="3 13">Belongs to the ubiquitin-activating E1 family.</text>
</comment>
<feature type="region of interest" description="Disordered" evidence="15">
    <location>
        <begin position="2604"/>
        <end position="2625"/>
    </location>
</feature>
<dbReference type="InterPro" id="IPR019572">
    <property type="entry name" value="UBA_E1_SCCH"/>
</dbReference>
<organism evidence="17 18">
    <name type="scientific">Aureobasidium melanogenum</name>
    <name type="common">Aureobasidium pullulans var. melanogenum</name>
    <dbReference type="NCBI Taxonomy" id="46634"/>
    <lineage>
        <taxon>Eukaryota</taxon>
        <taxon>Fungi</taxon>
        <taxon>Dikarya</taxon>
        <taxon>Ascomycota</taxon>
        <taxon>Pezizomycotina</taxon>
        <taxon>Dothideomycetes</taxon>
        <taxon>Dothideomycetidae</taxon>
        <taxon>Dothideales</taxon>
        <taxon>Saccotheciaceae</taxon>
        <taxon>Aureobasidium</taxon>
    </lineage>
</organism>
<feature type="non-terminal residue" evidence="17">
    <location>
        <position position="2859"/>
    </location>
</feature>
<evidence type="ECO:0000256" key="3">
    <source>
        <dbReference type="ARBA" id="ARBA00005673"/>
    </source>
</evidence>
<feature type="compositionally biased region" description="Low complexity" evidence="15">
    <location>
        <begin position="1618"/>
        <end position="1632"/>
    </location>
</feature>
<feature type="compositionally biased region" description="Polar residues" evidence="15">
    <location>
        <begin position="1183"/>
        <end position="1199"/>
    </location>
</feature>
<dbReference type="GO" id="GO:0007018">
    <property type="term" value="P:microtubule-based movement"/>
    <property type="evidence" value="ECO:0007669"/>
    <property type="project" value="InterPro"/>
</dbReference>
<dbReference type="Pfam" id="PF16190">
    <property type="entry name" value="E1_FCCH"/>
    <property type="match status" value="1"/>
</dbReference>
<dbReference type="GO" id="GO:0005737">
    <property type="term" value="C:cytoplasm"/>
    <property type="evidence" value="ECO:0007669"/>
    <property type="project" value="TreeGrafter"/>
</dbReference>
<name>A0A9P8J0Y7_AURME</name>
<dbReference type="SUPFAM" id="SSF69572">
    <property type="entry name" value="Activating enzymes of the ubiquitin-like proteins"/>
    <property type="match status" value="2"/>
</dbReference>
<dbReference type="NCBIfam" id="TIGR01408">
    <property type="entry name" value="Ube1"/>
    <property type="match status" value="1"/>
</dbReference>
<feature type="compositionally biased region" description="Polar residues" evidence="15">
    <location>
        <begin position="1145"/>
        <end position="1155"/>
    </location>
</feature>
<feature type="coiled-coil region" evidence="14">
    <location>
        <begin position="659"/>
        <end position="704"/>
    </location>
</feature>
<feature type="coiled-coil region" evidence="14">
    <location>
        <begin position="1420"/>
        <end position="1468"/>
    </location>
</feature>
<dbReference type="FunFam" id="3.40.50.12550:FF:000001">
    <property type="entry name" value="Ubiquitin-activating enzyme E1 1"/>
    <property type="match status" value="1"/>
</dbReference>
<feature type="region of interest" description="Disordered" evidence="15">
    <location>
        <begin position="751"/>
        <end position="798"/>
    </location>
</feature>
<dbReference type="GO" id="GO:0006974">
    <property type="term" value="P:DNA damage response"/>
    <property type="evidence" value="ECO:0007669"/>
    <property type="project" value="TreeGrafter"/>
</dbReference>
<dbReference type="InterPro" id="IPR042302">
    <property type="entry name" value="E1_FCCH_sf"/>
</dbReference>
<evidence type="ECO:0000256" key="6">
    <source>
        <dbReference type="ARBA" id="ARBA00022598"/>
    </source>
</evidence>
<dbReference type="CDD" id="cd01491">
    <property type="entry name" value="Ube1_repeat1"/>
    <property type="match status" value="1"/>
</dbReference>
<feature type="compositionally biased region" description="Pro residues" evidence="15">
    <location>
        <begin position="1579"/>
        <end position="1592"/>
    </location>
</feature>
<dbReference type="InterPro" id="IPR018075">
    <property type="entry name" value="UBQ-activ_enz_E1"/>
</dbReference>
<dbReference type="Pfam" id="PF09358">
    <property type="entry name" value="E1_UFD"/>
    <property type="match status" value="1"/>
</dbReference>
<dbReference type="GO" id="GO:0006511">
    <property type="term" value="P:ubiquitin-dependent protein catabolic process"/>
    <property type="evidence" value="ECO:0007669"/>
    <property type="project" value="TreeGrafter"/>
</dbReference>
<feature type="active site" description="Glycyl thioester intermediate" evidence="12">
    <location>
        <position position="2431"/>
    </location>
</feature>
<dbReference type="Proteomes" id="UP000779574">
    <property type="component" value="Unassembled WGS sequence"/>
</dbReference>
<dbReference type="CDD" id="cd01490">
    <property type="entry name" value="Ube1_repeat2"/>
    <property type="match status" value="1"/>
</dbReference>
<dbReference type="InterPro" id="IPR033127">
    <property type="entry name" value="UBQ-activ_enz_E1_Cys_AS"/>
</dbReference>
<evidence type="ECO:0000256" key="1">
    <source>
        <dbReference type="ARBA" id="ARBA00000488"/>
    </source>
</evidence>
<feature type="compositionally biased region" description="Polar residues" evidence="15">
    <location>
        <begin position="721"/>
        <end position="731"/>
    </location>
</feature>
<comment type="pathway">
    <text evidence="2">Protein modification; protein ubiquitination.</text>
</comment>
<dbReference type="GO" id="GO:0004839">
    <property type="term" value="F:ubiquitin activating enzyme activity"/>
    <property type="evidence" value="ECO:0007669"/>
    <property type="project" value="UniProtKB-EC"/>
</dbReference>
<dbReference type="PROSITE" id="PS00865">
    <property type="entry name" value="UBIQUITIN_ACTIVAT_2"/>
    <property type="match status" value="1"/>
</dbReference>
<dbReference type="InterPro" id="IPR019821">
    <property type="entry name" value="Kinesin_motor_CS"/>
</dbReference>
<evidence type="ECO:0000256" key="5">
    <source>
        <dbReference type="ARBA" id="ARBA00012990"/>
    </source>
</evidence>
<dbReference type="PROSITE" id="PS00411">
    <property type="entry name" value="KINESIN_MOTOR_1"/>
    <property type="match status" value="1"/>
</dbReference>
<feature type="compositionally biased region" description="Basic and acidic residues" evidence="15">
    <location>
        <begin position="1739"/>
        <end position="1757"/>
    </location>
</feature>
<dbReference type="InterPro" id="IPR035985">
    <property type="entry name" value="Ubiquitin-activating_enz"/>
</dbReference>
<feature type="compositionally biased region" description="Polar residues" evidence="15">
    <location>
        <begin position="775"/>
        <end position="784"/>
    </location>
</feature>
<dbReference type="FunFam" id="3.40.50.720:FF:000015">
    <property type="entry name" value="Ubiquitin-activating enzyme E1 1"/>
    <property type="match status" value="1"/>
</dbReference>
<dbReference type="InterPro" id="IPR000011">
    <property type="entry name" value="UBQ/SUMO-activ_enz_E1-like"/>
</dbReference>